<dbReference type="InterPro" id="IPR027417">
    <property type="entry name" value="P-loop_NTPase"/>
</dbReference>
<gene>
    <name evidence="5" type="ORF">Tsubulata_019985</name>
</gene>
<evidence type="ECO:0000256" key="1">
    <source>
        <dbReference type="ARBA" id="ARBA00005771"/>
    </source>
</evidence>
<accession>A0A9Q0GE66</accession>
<evidence type="ECO:0000259" key="4">
    <source>
        <dbReference type="Pfam" id="PF00685"/>
    </source>
</evidence>
<sequence length="323" mass="36727">MEEVEKEKEDELLSSLPKIKAWQMGYMYKYQGFWYPPHVIHALATCQEHFEAQNTDTIVATFPKAGTTWMKALSFAVLTRAQHSPSQSPLLSINPHDLVPYLELKLYKNKQIPDLSALSSSPRIFAVHVPYQSLPESVKNSACKIVYLGRNPLDTFVSFWHFLNKSAGKGGGETLPLEECFDDFCQGVVACGPFFDHVLGYWKQSLERPDKVLFLTYEDLKEDPSMQLKRLAEFLGCPFSVEEERVGVIQEITKLCSFNVLKDMEHNKTGKSPIANFDNTDFFRRGVVGDWINFLTPEMGERLSNIMEQKLAGSGLGFKIRPQ</sequence>
<evidence type="ECO:0000256" key="3">
    <source>
        <dbReference type="RuleBase" id="RU361155"/>
    </source>
</evidence>
<keyword evidence="2 3" id="KW-0808">Transferase</keyword>
<dbReference type="PANTHER" id="PTHR11783">
    <property type="entry name" value="SULFOTRANSFERASE SULT"/>
    <property type="match status" value="1"/>
</dbReference>
<organism evidence="5 6">
    <name type="scientific">Turnera subulata</name>
    <dbReference type="NCBI Taxonomy" id="218843"/>
    <lineage>
        <taxon>Eukaryota</taxon>
        <taxon>Viridiplantae</taxon>
        <taxon>Streptophyta</taxon>
        <taxon>Embryophyta</taxon>
        <taxon>Tracheophyta</taxon>
        <taxon>Spermatophyta</taxon>
        <taxon>Magnoliopsida</taxon>
        <taxon>eudicotyledons</taxon>
        <taxon>Gunneridae</taxon>
        <taxon>Pentapetalae</taxon>
        <taxon>rosids</taxon>
        <taxon>fabids</taxon>
        <taxon>Malpighiales</taxon>
        <taxon>Passifloraceae</taxon>
        <taxon>Turnera</taxon>
    </lineage>
</organism>
<protein>
    <recommendedName>
        <fullName evidence="3">Sulfotransferase</fullName>
        <ecNumber evidence="3">2.8.2.-</ecNumber>
    </recommendedName>
</protein>
<dbReference type="Proteomes" id="UP001141552">
    <property type="component" value="Unassembled WGS sequence"/>
</dbReference>
<dbReference type="SUPFAM" id="SSF52540">
    <property type="entry name" value="P-loop containing nucleoside triphosphate hydrolases"/>
    <property type="match status" value="1"/>
</dbReference>
<evidence type="ECO:0000313" key="5">
    <source>
        <dbReference type="EMBL" id="KAJ4846984.1"/>
    </source>
</evidence>
<reference evidence="5" key="2">
    <citation type="journal article" date="2023" name="Plants (Basel)">
        <title>Annotation of the Turnera subulata (Passifloraceae) Draft Genome Reveals the S-Locus Evolved after the Divergence of Turneroideae from Passifloroideae in a Stepwise Manner.</title>
        <authorList>
            <person name="Henning P.M."/>
            <person name="Roalson E.H."/>
            <person name="Mir W."/>
            <person name="McCubbin A.G."/>
            <person name="Shore J.S."/>
        </authorList>
    </citation>
    <scope>NUCLEOTIDE SEQUENCE</scope>
    <source>
        <strain evidence="5">F60SS</strain>
    </source>
</reference>
<dbReference type="Pfam" id="PF00685">
    <property type="entry name" value="Sulfotransfer_1"/>
    <property type="match status" value="1"/>
</dbReference>
<dbReference type="OrthoDB" id="205623at2759"/>
<feature type="domain" description="Sulfotransferase" evidence="4">
    <location>
        <begin position="55"/>
        <end position="315"/>
    </location>
</feature>
<name>A0A9Q0GE66_9ROSI</name>
<reference evidence="5" key="1">
    <citation type="submission" date="2022-02" db="EMBL/GenBank/DDBJ databases">
        <authorList>
            <person name="Henning P.M."/>
            <person name="McCubbin A.G."/>
            <person name="Shore J.S."/>
        </authorList>
    </citation>
    <scope>NUCLEOTIDE SEQUENCE</scope>
    <source>
        <strain evidence="5">F60SS</strain>
        <tissue evidence="5">Leaves</tissue>
    </source>
</reference>
<dbReference type="Gene3D" id="3.40.50.300">
    <property type="entry name" value="P-loop containing nucleotide triphosphate hydrolases"/>
    <property type="match status" value="1"/>
</dbReference>
<proteinExistence type="inferred from homology"/>
<evidence type="ECO:0000256" key="2">
    <source>
        <dbReference type="ARBA" id="ARBA00022679"/>
    </source>
</evidence>
<dbReference type="InterPro" id="IPR000863">
    <property type="entry name" value="Sulfotransferase_dom"/>
</dbReference>
<keyword evidence="6" id="KW-1185">Reference proteome</keyword>
<evidence type="ECO:0000313" key="6">
    <source>
        <dbReference type="Proteomes" id="UP001141552"/>
    </source>
</evidence>
<dbReference type="EC" id="2.8.2.-" evidence="3"/>
<dbReference type="GO" id="GO:0008146">
    <property type="term" value="F:sulfotransferase activity"/>
    <property type="evidence" value="ECO:0007669"/>
    <property type="project" value="InterPro"/>
</dbReference>
<comment type="similarity">
    <text evidence="1 3">Belongs to the sulfotransferase 1 family.</text>
</comment>
<dbReference type="AlphaFoldDB" id="A0A9Q0GE66"/>
<comment type="caution">
    <text evidence="5">The sequence shown here is derived from an EMBL/GenBank/DDBJ whole genome shotgun (WGS) entry which is preliminary data.</text>
</comment>
<dbReference type="EMBL" id="JAKUCV010001300">
    <property type="protein sequence ID" value="KAJ4846984.1"/>
    <property type="molecule type" value="Genomic_DNA"/>
</dbReference>